<proteinExistence type="predicted"/>
<reference evidence="2 3" key="1">
    <citation type="submission" date="2021-01" db="EMBL/GenBank/DDBJ databases">
        <title>Sequencing the genomes of 1000 actinobacteria strains.</title>
        <authorList>
            <person name="Klenk H.-P."/>
        </authorList>
    </citation>
    <scope>NUCLEOTIDE SEQUENCE [LARGE SCALE GENOMIC DNA]</scope>
    <source>
        <strain evidence="2 3">DSM 13057</strain>
    </source>
</reference>
<organism evidence="2 3">
    <name type="scientific">Subtercola frigoramans</name>
    <dbReference type="NCBI Taxonomy" id="120298"/>
    <lineage>
        <taxon>Bacteria</taxon>
        <taxon>Bacillati</taxon>
        <taxon>Actinomycetota</taxon>
        <taxon>Actinomycetes</taxon>
        <taxon>Micrococcales</taxon>
        <taxon>Microbacteriaceae</taxon>
        <taxon>Subtercola</taxon>
    </lineage>
</organism>
<keyword evidence="3" id="KW-1185">Reference proteome</keyword>
<dbReference type="RefSeq" id="WP_205107403.1">
    <property type="nucleotide sequence ID" value="NZ_BAAAHT010000013.1"/>
</dbReference>
<evidence type="ECO:0000313" key="2">
    <source>
        <dbReference type="EMBL" id="MBM7471422.1"/>
    </source>
</evidence>
<sequence length="135" mass="14185">MKRRILIAAPILAVSALLLSACSVAQVVAPPFAGAIYATPADASGAPSNVALPDWVPADATLIRIKTDETKHASIMTFTVTTPAPIGEPCSADMSAQLPQLIESWWPPTVPAEGVTCSGAWHIFTPANYVYAWTP</sequence>
<feature type="chain" id="PRO_5047329199" description="Lipoprotein" evidence="1">
    <location>
        <begin position="26"/>
        <end position="135"/>
    </location>
</feature>
<accession>A0ABS2L2W1</accession>
<keyword evidence="1" id="KW-0732">Signal</keyword>
<dbReference type="EMBL" id="JAFBBU010000001">
    <property type="protein sequence ID" value="MBM7471422.1"/>
    <property type="molecule type" value="Genomic_DNA"/>
</dbReference>
<name>A0ABS2L2W1_9MICO</name>
<protein>
    <recommendedName>
        <fullName evidence="4">Lipoprotein</fullName>
    </recommendedName>
</protein>
<evidence type="ECO:0000256" key="1">
    <source>
        <dbReference type="SAM" id="SignalP"/>
    </source>
</evidence>
<dbReference type="Proteomes" id="UP000776164">
    <property type="component" value="Unassembled WGS sequence"/>
</dbReference>
<evidence type="ECO:0000313" key="3">
    <source>
        <dbReference type="Proteomes" id="UP000776164"/>
    </source>
</evidence>
<feature type="signal peptide" evidence="1">
    <location>
        <begin position="1"/>
        <end position="25"/>
    </location>
</feature>
<comment type="caution">
    <text evidence="2">The sequence shown here is derived from an EMBL/GenBank/DDBJ whole genome shotgun (WGS) entry which is preliminary data.</text>
</comment>
<dbReference type="PROSITE" id="PS51257">
    <property type="entry name" value="PROKAR_LIPOPROTEIN"/>
    <property type="match status" value="1"/>
</dbReference>
<evidence type="ECO:0008006" key="4">
    <source>
        <dbReference type="Google" id="ProtNLM"/>
    </source>
</evidence>
<gene>
    <name evidence="2" type="ORF">JOE66_001056</name>
</gene>